<name>A0A426XYL8_ENSVE</name>
<keyword evidence="1" id="KW-0472">Membrane</keyword>
<accession>A0A426XYL8</accession>
<dbReference type="AlphaFoldDB" id="A0A426XYL8"/>
<evidence type="ECO:0000313" key="2">
    <source>
        <dbReference type="EMBL" id="RRT44615.1"/>
    </source>
</evidence>
<evidence type="ECO:0000256" key="1">
    <source>
        <dbReference type="SAM" id="Phobius"/>
    </source>
</evidence>
<evidence type="ECO:0000313" key="3">
    <source>
        <dbReference type="Proteomes" id="UP000287651"/>
    </source>
</evidence>
<keyword evidence="1" id="KW-0812">Transmembrane</keyword>
<dbReference type="EMBL" id="AMZH03016359">
    <property type="protein sequence ID" value="RRT44615.1"/>
    <property type="molecule type" value="Genomic_DNA"/>
</dbReference>
<keyword evidence="1" id="KW-1133">Transmembrane helix</keyword>
<organism evidence="2 3">
    <name type="scientific">Ensete ventricosum</name>
    <name type="common">Abyssinian banana</name>
    <name type="synonym">Musa ensete</name>
    <dbReference type="NCBI Taxonomy" id="4639"/>
    <lineage>
        <taxon>Eukaryota</taxon>
        <taxon>Viridiplantae</taxon>
        <taxon>Streptophyta</taxon>
        <taxon>Embryophyta</taxon>
        <taxon>Tracheophyta</taxon>
        <taxon>Spermatophyta</taxon>
        <taxon>Magnoliopsida</taxon>
        <taxon>Liliopsida</taxon>
        <taxon>Zingiberales</taxon>
        <taxon>Musaceae</taxon>
        <taxon>Ensete</taxon>
    </lineage>
</organism>
<gene>
    <name evidence="2" type="ORF">B296_00053456</name>
</gene>
<sequence>MGRVVMPIGVIASLVERWLVRPPYETVEVALTYDVFNLILQIIALLGVVPIVIVEAIVAPAIMPRIPHWIGDFQEPFLLDLEEDFSSGRIERGVGEPGDGLLGSLHSFPQGCRGPDPDHECMDDQRRVRVRDGPNLPHESGEVRTEGLVFLLPHPKERCRDRLWSSASEKVGLKGHQKDVAHQGVRSVVQSHLCSECSDVLR</sequence>
<dbReference type="Proteomes" id="UP000287651">
    <property type="component" value="Unassembled WGS sequence"/>
</dbReference>
<comment type="caution">
    <text evidence="2">The sequence shown here is derived from an EMBL/GenBank/DDBJ whole genome shotgun (WGS) entry which is preliminary data.</text>
</comment>
<feature type="transmembrane region" description="Helical" evidence="1">
    <location>
        <begin position="38"/>
        <end position="58"/>
    </location>
</feature>
<proteinExistence type="predicted"/>
<reference evidence="2 3" key="1">
    <citation type="journal article" date="2014" name="Agronomy (Basel)">
        <title>A Draft Genome Sequence for Ensete ventricosum, the Drought-Tolerant Tree Against Hunger.</title>
        <authorList>
            <person name="Harrison J."/>
            <person name="Moore K.A."/>
            <person name="Paszkiewicz K."/>
            <person name="Jones T."/>
            <person name="Grant M."/>
            <person name="Ambacheew D."/>
            <person name="Muzemil S."/>
            <person name="Studholme D.J."/>
        </authorList>
    </citation>
    <scope>NUCLEOTIDE SEQUENCE [LARGE SCALE GENOMIC DNA]</scope>
</reference>
<protein>
    <submittedName>
        <fullName evidence="2">Uncharacterized protein</fullName>
    </submittedName>
</protein>